<comment type="caution">
    <text evidence="8">The sequence shown here is derived from an EMBL/GenBank/DDBJ whole genome shotgun (WGS) entry which is preliminary data.</text>
</comment>
<keyword evidence="6" id="KW-0732">Signal</keyword>
<reference evidence="8 9" key="2">
    <citation type="journal article" date="2016" name="Science">
        <title>A bacterium that degrades and assimilates poly(ethylene terephthalate).</title>
        <authorList>
            <person name="Yoshida S."/>
            <person name="Hiraga K."/>
            <person name="Takehana T."/>
            <person name="Taniguchi I."/>
            <person name="Yamaji H."/>
            <person name="Maeda Y."/>
            <person name="Toyohara K."/>
            <person name="Miyamoto K."/>
            <person name="Kimura Y."/>
            <person name="Oda K."/>
        </authorList>
    </citation>
    <scope>NUCLEOTIDE SEQUENCE [LARGE SCALE GENOMIC DNA]</scope>
    <source>
        <strain evidence="9">NBRC 110686 / TISTR 2288 / 201-F6</strain>
    </source>
</reference>
<comment type="subcellular location">
    <subcellularLocation>
        <location evidence="1">Cell membrane</location>
        <topology evidence="1">Multi-pass membrane protein</topology>
    </subcellularLocation>
</comment>
<evidence type="ECO:0000256" key="3">
    <source>
        <dbReference type="ARBA" id="ARBA00022692"/>
    </source>
</evidence>
<feature type="chain" id="PRO_5005513634" evidence="6">
    <location>
        <begin position="18"/>
        <end position="151"/>
    </location>
</feature>
<dbReference type="OrthoDB" id="8780225at2"/>
<evidence type="ECO:0000256" key="2">
    <source>
        <dbReference type="ARBA" id="ARBA00022475"/>
    </source>
</evidence>
<keyword evidence="2" id="KW-1003">Cell membrane</keyword>
<evidence type="ECO:0000256" key="6">
    <source>
        <dbReference type="SAM" id="SignalP"/>
    </source>
</evidence>
<evidence type="ECO:0000256" key="4">
    <source>
        <dbReference type="ARBA" id="ARBA00022989"/>
    </source>
</evidence>
<dbReference type="InterPro" id="IPR033480">
    <property type="entry name" value="sCache_2"/>
</dbReference>
<dbReference type="SMART" id="SM01049">
    <property type="entry name" value="Cache_2"/>
    <property type="match status" value="1"/>
</dbReference>
<keyword evidence="4" id="KW-1133">Transmembrane helix</keyword>
<dbReference type="RefSeq" id="WP_054020884.1">
    <property type="nucleotide sequence ID" value="NZ_BBYR01000039.1"/>
</dbReference>
<proteinExistence type="predicted"/>
<gene>
    <name evidence="8" type="ORF">ISF6_2782</name>
</gene>
<dbReference type="STRING" id="1547922.ISF6_2782"/>
<dbReference type="Pfam" id="PF17200">
    <property type="entry name" value="sCache_2"/>
    <property type="match status" value="1"/>
</dbReference>
<organism evidence="8 9">
    <name type="scientific">Piscinibacter sakaiensis</name>
    <name type="common">Ideonella sakaiensis</name>
    <dbReference type="NCBI Taxonomy" id="1547922"/>
    <lineage>
        <taxon>Bacteria</taxon>
        <taxon>Pseudomonadati</taxon>
        <taxon>Pseudomonadota</taxon>
        <taxon>Betaproteobacteria</taxon>
        <taxon>Burkholderiales</taxon>
        <taxon>Sphaerotilaceae</taxon>
        <taxon>Piscinibacter</taxon>
    </lineage>
</organism>
<dbReference type="EMBL" id="BBYR01000039">
    <property type="protein sequence ID" value="GAP36942.1"/>
    <property type="molecule type" value="Genomic_DNA"/>
</dbReference>
<keyword evidence="9" id="KW-1185">Reference proteome</keyword>
<evidence type="ECO:0000256" key="1">
    <source>
        <dbReference type="ARBA" id="ARBA00004651"/>
    </source>
</evidence>
<feature type="domain" description="Single Cache" evidence="7">
    <location>
        <begin position="23"/>
        <end position="104"/>
    </location>
</feature>
<dbReference type="Gene3D" id="3.30.450.20">
    <property type="entry name" value="PAS domain"/>
    <property type="match status" value="1"/>
</dbReference>
<sequence>MKRLLCPLLVLATTTLAAAPAAASTATRDEAVAMVKKGVAAVTAMGPEKAYAEFSTPAGKWVDRDLYLVVFRLDGTSLAHGANPKQVGVNLMDRKDIDGKEFIRERMELAKAKPSFWQDYKFLNPVSKKIEPKTMYCERQSDTVVCAGVYK</sequence>
<name>A0A0K8P2P3_PISS1</name>
<accession>A0A0K8P2P3</accession>
<evidence type="ECO:0000313" key="9">
    <source>
        <dbReference type="Proteomes" id="UP000037660"/>
    </source>
</evidence>
<dbReference type="GO" id="GO:0005886">
    <property type="term" value="C:plasma membrane"/>
    <property type="evidence" value="ECO:0007669"/>
    <property type="project" value="UniProtKB-SubCell"/>
</dbReference>
<keyword evidence="3" id="KW-0812">Transmembrane</keyword>
<evidence type="ECO:0000259" key="7">
    <source>
        <dbReference type="SMART" id="SM01049"/>
    </source>
</evidence>
<feature type="signal peptide" evidence="6">
    <location>
        <begin position="1"/>
        <end position="17"/>
    </location>
</feature>
<evidence type="ECO:0000313" key="8">
    <source>
        <dbReference type="EMBL" id="GAP36942.1"/>
    </source>
</evidence>
<protein>
    <submittedName>
        <fullName evidence="8">Methyl-accepting chemotaxis protein I</fullName>
    </submittedName>
</protein>
<reference evidence="9" key="1">
    <citation type="submission" date="2015-07" db="EMBL/GenBank/DDBJ databases">
        <title>Discovery of a poly(ethylene terephthalate assimilation.</title>
        <authorList>
            <person name="Yoshida S."/>
            <person name="Hiraga K."/>
            <person name="Takehana T."/>
            <person name="Taniguchi I."/>
            <person name="Yamaji H."/>
            <person name="Maeda Y."/>
            <person name="Toyohara K."/>
            <person name="Miyamoto K."/>
            <person name="Kimura Y."/>
            <person name="Oda K."/>
        </authorList>
    </citation>
    <scope>NUCLEOTIDE SEQUENCE [LARGE SCALE GENOMIC DNA]</scope>
    <source>
        <strain evidence="9">NBRC 110686 / TISTR 2288 / 201-F6</strain>
    </source>
</reference>
<dbReference type="Proteomes" id="UP000037660">
    <property type="component" value="Unassembled WGS sequence"/>
</dbReference>
<keyword evidence="5" id="KW-0472">Membrane</keyword>
<evidence type="ECO:0000256" key="5">
    <source>
        <dbReference type="ARBA" id="ARBA00023136"/>
    </source>
</evidence>
<dbReference type="AlphaFoldDB" id="A0A0K8P2P3"/>